<protein>
    <submittedName>
        <fullName evidence="2">Uncharacterized protein</fullName>
    </submittedName>
</protein>
<dbReference type="PANTHER" id="PTHR22898">
    <property type="entry name" value="UNCHARACTERIZED GLYCOSOL TRANSFERASE-RELATED"/>
    <property type="match status" value="1"/>
</dbReference>
<name>A0AAF3FL83_9BILA</name>
<dbReference type="WBParaSite" id="MBELARI_LOCUS7895">
    <property type="protein sequence ID" value="MBELARI_LOCUS7895"/>
    <property type="gene ID" value="MBELARI_LOCUS7895"/>
</dbReference>
<dbReference type="InterPro" id="IPR052501">
    <property type="entry name" value="Alpha-1-2_FucT"/>
</dbReference>
<keyword evidence="1" id="KW-1185">Reference proteome</keyword>
<dbReference type="AlphaFoldDB" id="A0AAF3FL83"/>
<sequence length="247" mass="28655">MLGMANHTNRIPLVNIENVRVMEKMMALSQVFPDLINQLNFALLPKTTFYEFSIGRDACCRFNEENFEKLRRQPERMLSAYGVYFQSWKYFWSIRRSVVEWLRPNSFIEKLVNTTFPRSFITDNVQVIENLLVEGLWYLARIFEHEDQKVIDAPEFRLILVSSMKPELDLGIAHKLCNQVILTAPASTFGWFMGFLGKGGNATVFYSEEARPYASTRSADGKRAMQVPIPPVIQKLPTKSYFAQQYN</sequence>
<evidence type="ECO:0000313" key="2">
    <source>
        <dbReference type="WBParaSite" id="MBELARI_LOCUS7895"/>
    </source>
</evidence>
<evidence type="ECO:0000313" key="1">
    <source>
        <dbReference type="Proteomes" id="UP000887575"/>
    </source>
</evidence>
<dbReference type="Proteomes" id="UP000887575">
    <property type="component" value="Unassembled WGS sequence"/>
</dbReference>
<proteinExistence type="predicted"/>
<dbReference type="PANTHER" id="PTHR22898:SF2">
    <property type="entry name" value="GALACTOSIDE 2-ALPHA-L-FUCOSYLTRANSFERASE-RELATED"/>
    <property type="match status" value="1"/>
</dbReference>
<reference evidence="2" key="1">
    <citation type="submission" date="2024-02" db="UniProtKB">
        <authorList>
            <consortium name="WormBaseParasite"/>
        </authorList>
    </citation>
    <scope>IDENTIFICATION</scope>
</reference>
<accession>A0AAF3FL83</accession>
<organism evidence="1 2">
    <name type="scientific">Mesorhabditis belari</name>
    <dbReference type="NCBI Taxonomy" id="2138241"/>
    <lineage>
        <taxon>Eukaryota</taxon>
        <taxon>Metazoa</taxon>
        <taxon>Ecdysozoa</taxon>
        <taxon>Nematoda</taxon>
        <taxon>Chromadorea</taxon>
        <taxon>Rhabditida</taxon>
        <taxon>Rhabditina</taxon>
        <taxon>Rhabditomorpha</taxon>
        <taxon>Rhabditoidea</taxon>
        <taxon>Rhabditidae</taxon>
        <taxon>Mesorhabditinae</taxon>
        <taxon>Mesorhabditis</taxon>
    </lineage>
</organism>